<feature type="transmembrane region" description="Helical" evidence="1">
    <location>
        <begin position="87"/>
        <end position="110"/>
    </location>
</feature>
<keyword evidence="1" id="KW-0472">Membrane</keyword>
<evidence type="ECO:0000256" key="1">
    <source>
        <dbReference type="SAM" id="Phobius"/>
    </source>
</evidence>
<feature type="transmembrane region" description="Helical" evidence="1">
    <location>
        <begin position="12"/>
        <end position="32"/>
    </location>
</feature>
<keyword evidence="1" id="KW-1133">Transmembrane helix</keyword>
<feature type="transmembrane region" description="Helical" evidence="1">
    <location>
        <begin position="60"/>
        <end position="80"/>
    </location>
</feature>
<dbReference type="AlphaFoldDB" id="A0A1D2MJ48"/>
<evidence type="ECO:0000313" key="3">
    <source>
        <dbReference type="Proteomes" id="UP000094527"/>
    </source>
</evidence>
<evidence type="ECO:0008006" key="4">
    <source>
        <dbReference type="Google" id="ProtNLM"/>
    </source>
</evidence>
<organism evidence="2 3">
    <name type="scientific">Orchesella cincta</name>
    <name type="common">Springtail</name>
    <name type="synonym">Podura cincta</name>
    <dbReference type="NCBI Taxonomy" id="48709"/>
    <lineage>
        <taxon>Eukaryota</taxon>
        <taxon>Metazoa</taxon>
        <taxon>Ecdysozoa</taxon>
        <taxon>Arthropoda</taxon>
        <taxon>Hexapoda</taxon>
        <taxon>Collembola</taxon>
        <taxon>Entomobryomorpha</taxon>
        <taxon>Entomobryoidea</taxon>
        <taxon>Orchesellidae</taxon>
        <taxon>Orchesellinae</taxon>
        <taxon>Orchesella</taxon>
    </lineage>
</organism>
<dbReference type="OrthoDB" id="10553683at2759"/>
<dbReference type="Proteomes" id="UP000094527">
    <property type="component" value="Unassembled WGS sequence"/>
</dbReference>
<proteinExistence type="predicted"/>
<gene>
    <name evidence="2" type="ORF">Ocin01_13637</name>
</gene>
<feature type="transmembrane region" description="Helical" evidence="1">
    <location>
        <begin position="296"/>
        <end position="319"/>
    </location>
</feature>
<dbReference type="EMBL" id="LJIJ01001092">
    <property type="protein sequence ID" value="ODM93040.1"/>
    <property type="molecule type" value="Genomic_DNA"/>
</dbReference>
<name>A0A1D2MJ48_ORCCI</name>
<reference evidence="2 3" key="1">
    <citation type="journal article" date="2016" name="Genome Biol. Evol.">
        <title>Gene Family Evolution Reflects Adaptation to Soil Environmental Stressors in the Genome of the Collembolan Orchesella cincta.</title>
        <authorList>
            <person name="Faddeeva-Vakhrusheva A."/>
            <person name="Derks M.F."/>
            <person name="Anvar S.Y."/>
            <person name="Agamennone V."/>
            <person name="Suring W."/>
            <person name="Smit S."/>
            <person name="van Straalen N.M."/>
            <person name="Roelofs D."/>
        </authorList>
    </citation>
    <scope>NUCLEOTIDE SEQUENCE [LARGE SCALE GENOMIC DNA]</scope>
    <source>
        <tissue evidence="2">Mixed pool</tissue>
    </source>
</reference>
<sequence>MKSFFRFGQPIGTALVIVAFVETIYSSFWLLLDIVSLEQTSKYNFFNGTAEFEFFGHLQWHFWVALHFLLSCFFWIAIIFEGRKYSLYAWLTLSLMHNVVFITIIISQSILRPCKEPSNAIIVYLGTAFFIVWRLYTMSVACQGLRRLRFKYDLRSDSVSDIDVCMEPLGSGCCQTWEFYKDLPGAGAVTLLTVELVWNTVNLCTRPLILQMFGLTILQLPLEYLEEVADFYLIEETVIRCVRMLVNCLGILFLFKEKLAAVRVWVAFYFIVFVISNIVSAFMITHWWTLQPELNVIIYHAIVLVGDNLFRIFVLYFTIKYGMVHIRTIAKL</sequence>
<accession>A0A1D2MJ48</accession>
<evidence type="ECO:0000313" key="2">
    <source>
        <dbReference type="EMBL" id="ODM93040.1"/>
    </source>
</evidence>
<keyword evidence="3" id="KW-1185">Reference proteome</keyword>
<comment type="caution">
    <text evidence="2">The sequence shown here is derived from an EMBL/GenBank/DDBJ whole genome shotgun (WGS) entry which is preliminary data.</text>
</comment>
<feature type="transmembrane region" description="Helical" evidence="1">
    <location>
        <begin position="267"/>
        <end position="290"/>
    </location>
</feature>
<feature type="transmembrane region" description="Helical" evidence="1">
    <location>
        <begin position="122"/>
        <end position="145"/>
    </location>
</feature>
<keyword evidence="1" id="KW-0812">Transmembrane</keyword>
<protein>
    <recommendedName>
        <fullName evidence="4">Transmembrane protein</fullName>
    </recommendedName>
</protein>